<proteinExistence type="predicted"/>
<gene>
    <name evidence="1" type="ORF">MRATA1EN1_LOCUS27266</name>
</gene>
<sequence>MNKSESAGVERIITNKQKAAKLLRYKPALKEAEGRGRVGRGVSMLSRDRLWKHAHPAPPSSTQLHPLPWAQTEAPQNVIQSVKEKLPVSILVSSLYDQRVGMEETN</sequence>
<protein>
    <submittedName>
        <fullName evidence="1">Uncharacterized protein</fullName>
    </submittedName>
</protein>
<organism evidence="1 2">
    <name type="scientific">Rangifer tarandus platyrhynchus</name>
    <name type="common">Svalbard reindeer</name>
    <dbReference type="NCBI Taxonomy" id="3082113"/>
    <lineage>
        <taxon>Eukaryota</taxon>
        <taxon>Metazoa</taxon>
        <taxon>Chordata</taxon>
        <taxon>Craniata</taxon>
        <taxon>Vertebrata</taxon>
        <taxon>Euteleostomi</taxon>
        <taxon>Mammalia</taxon>
        <taxon>Eutheria</taxon>
        <taxon>Laurasiatheria</taxon>
        <taxon>Artiodactyla</taxon>
        <taxon>Ruminantia</taxon>
        <taxon>Pecora</taxon>
        <taxon>Cervidae</taxon>
        <taxon>Odocoileinae</taxon>
        <taxon>Rangifer</taxon>
    </lineage>
</organism>
<dbReference type="Proteomes" id="UP001176941">
    <property type="component" value="Chromosome 7"/>
</dbReference>
<dbReference type="EMBL" id="OX459943">
    <property type="protein sequence ID" value="CAI9178304.1"/>
    <property type="molecule type" value="Genomic_DNA"/>
</dbReference>
<evidence type="ECO:0000313" key="2">
    <source>
        <dbReference type="Proteomes" id="UP001176941"/>
    </source>
</evidence>
<accession>A0ABN9A2Z2</accession>
<keyword evidence="2" id="KW-1185">Reference proteome</keyword>
<reference evidence="1" key="1">
    <citation type="submission" date="2023-04" db="EMBL/GenBank/DDBJ databases">
        <authorList>
            <consortium name="ELIXIR-Norway"/>
        </authorList>
    </citation>
    <scope>NUCLEOTIDE SEQUENCE [LARGE SCALE GENOMIC DNA]</scope>
</reference>
<name>A0ABN9A2Z2_RANTA</name>
<evidence type="ECO:0000313" key="1">
    <source>
        <dbReference type="EMBL" id="CAI9178304.1"/>
    </source>
</evidence>